<dbReference type="GO" id="GO:0022857">
    <property type="term" value="F:transmembrane transporter activity"/>
    <property type="evidence" value="ECO:0007669"/>
    <property type="project" value="InterPro"/>
</dbReference>
<keyword evidence="2" id="KW-0813">Transport</keyword>
<dbReference type="InterPro" id="IPR005829">
    <property type="entry name" value="Sugar_transporter_CS"/>
</dbReference>
<feature type="transmembrane region" description="Helical" evidence="7">
    <location>
        <begin position="201"/>
        <end position="221"/>
    </location>
</feature>
<name>A0A644ZGT6_9ZZZZ</name>
<feature type="transmembrane region" description="Helical" evidence="7">
    <location>
        <begin position="292"/>
        <end position="310"/>
    </location>
</feature>
<feature type="domain" description="Major facilitator superfamily (MFS) profile" evidence="8">
    <location>
        <begin position="43"/>
        <end position="431"/>
    </location>
</feature>
<dbReference type="Gene3D" id="1.20.1250.20">
    <property type="entry name" value="MFS general substrate transporter like domains"/>
    <property type="match status" value="1"/>
</dbReference>
<comment type="subcellular location">
    <subcellularLocation>
        <location evidence="1">Cell membrane</location>
        <topology evidence="1">Multi-pass membrane protein</topology>
    </subcellularLocation>
</comment>
<protein>
    <submittedName>
        <fullName evidence="9">Inner membrane transport protein YnfM</fullName>
    </submittedName>
</protein>
<dbReference type="PANTHER" id="PTHR43271:SF1">
    <property type="entry name" value="INNER MEMBRANE TRANSPORT PROTEIN YNFM"/>
    <property type="match status" value="1"/>
</dbReference>
<evidence type="ECO:0000256" key="7">
    <source>
        <dbReference type="SAM" id="Phobius"/>
    </source>
</evidence>
<keyword evidence="3" id="KW-1003">Cell membrane</keyword>
<dbReference type="EMBL" id="VSSQ01008861">
    <property type="protein sequence ID" value="MPM40056.1"/>
    <property type="molecule type" value="Genomic_DNA"/>
</dbReference>
<feature type="transmembrane region" description="Helical" evidence="7">
    <location>
        <begin position="379"/>
        <end position="401"/>
    </location>
</feature>
<dbReference type="AlphaFoldDB" id="A0A644ZGT6"/>
<reference evidence="9" key="1">
    <citation type="submission" date="2019-08" db="EMBL/GenBank/DDBJ databases">
        <authorList>
            <person name="Kucharzyk K."/>
            <person name="Murdoch R.W."/>
            <person name="Higgins S."/>
            <person name="Loffler F."/>
        </authorList>
    </citation>
    <scope>NUCLEOTIDE SEQUENCE</scope>
</reference>
<dbReference type="PROSITE" id="PS00216">
    <property type="entry name" value="SUGAR_TRANSPORT_1"/>
    <property type="match status" value="1"/>
</dbReference>
<feature type="transmembrane region" description="Helical" evidence="7">
    <location>
        <begin position="112"/>
        <end position="132"/>
    </location>
</feature>
<evidence type="ECO:0000256" key="1">
    <source>
        <dbReference type="ARBA" id="ARBA00004651"/>
    </source>
</evidence>
<dbReference type="SUPFAM" id="SSF103473">
    <property type="entry name" value="MFS general substrate transporter"/>
    <property type="match status" value="1"/>
</dbReference>
<proteinExistence type="predicted"/>
<dbReference type="PROSITE" id="PS50850">
    <property type="entry name" value="MFS"/>
    <property type="match status" value="1"/>
</dbReference>
<feature type="transmembrane region" description="Helical" evidence="7">
    <location>
        <begin position="341"/>
        <end position="367"/>
    </location>
</feature>
<dbReference type="PANTHER" id="PTHR43271">
    <property type="entry name" value="BLL2771 PROTEIN"/>
    <property type="match status" value="1"/>
</dbReference>
<feature type="transmembrane region" description="Helical" evidence="7">
    <location>
        <begin position="167"/>
        <end position="189"/>
    </location>
</feature>
<evidence type="ECO:0000259" key="8">
    <source>
        <dbReference type="PROSITE" id="PS50850"/>
    </source>
</evidence>
<organism evidence="9">
    <name type="scientific">bioreactor metagenome</name>
    <dbReference type="NCBI Taxonomy" id="1076179"/>
    <lineage>
        <taxon>unclassified sequences</taxon>
        <taxon>metagenomes</taxon>
        <taxon>ecological metagenomes</taxon>
    </lineage>
</organism>
<evidence type="ECO:0000256" key="6">
    <source>
        <dbReference type="ARBA" id="ARBA00023136"/>
    </source>
</evidence>
<feature type="transmembrane region" description="Helical" evidence="7">
    <location>
        <begin position="249"/>
        <end position="272"/>
    </location>
</feature>
<evidence type="ECO:0000256" key="4">
    <source>
        <dbReference type="ARBA" id="ARBA00022692"/>
    </source>
</evidence>
<dbReference type="CDD" id="cd17324">
    <property type="entry name" value="MFS_NepI_like"/>
    <property type="match status" value="1"/>
</dbReference>
<keyword evidence="6 7" id="KW-0472">Membrane</keyword>
<keyword evidence="5 7" id="KW-1133">Transmembrane helix</keyword>
<evidence type="ECO:0000256" key="2">
    <source>
        <dbReference type="ARBA" id="ARBA00022448"/>
    </source>
</evidence>
<evidence type="ECO:0000256" key="5">
    <source>
        <dbReference type="ARBA" id="ARBA00022989"/>
    </source>
</evidence>
<comment type="caution">
    <text evidence="9">The sequence shown here is derived from an EMBL/GenBank/DDBJ whole genome shotgun (WGS) entry which is preliminary data.</text>
</comment>
<accession>A0A644ZGT6</accession>
<evidence type="ECO:0000256" key="3">
    <source>
        <dbReference type="ARBA" id="ARBA00022475"/>
    </source>
</evidence>
<feature type="transmembrane region" description="Helical" evidence="7">
    <location>
        <begin position="138"/>
        <end position="160"/>
    </location>
</feature>
<feature type="transmembrane region" description="Helical" evidence="7">
    <location>
        <begin position="317"/>
        <end position="335"/>
    </location>
</feature>
<dbReference type="GO" id="GO:0005886">
    <property type="term" value="C:plasma membrane"/>
    <property type="evidence" value="ECO:0007669"/>
    <property type="project" value="UniProtKB-SubCell"/>
</dbReference>
<evidence type="ECO:0000313" key="9">
    <source>
        <dbReference type="EMBL" id="MPM40056.1"/>
    </source>
</evidence>
<dbReference type="InterPro" id="IPR011701">
    <property type="entry name" value="MFS"/>
</dbReference>
<gene>
    <name evidence="9" type="primary">ynfM_5</name>
    <name evidence="9" type="ORF">SDC9_86694</name>
</gene>
<keyword evidence="4 7" id="KW-0812">Transmembrane</keyword>
<feature type="transmembrane region" description="Helical" evidence="7">
    <location>
        <begin position="407"/>
        <end position="426"/>
    </location>
</feature>
<dbReference type="InterPro" id="IPR020846">
    <property type="entry name" value="MFS_dom"/>
</dbReference>
<sequence length="433" mass="46289">MRDFAICQKLFMSLVETPAPLDANVDANTAPRPVVWITRGTPMYWRVSVALFLVGFATFSLLYCVQPLLPELAATYQVSPAQSALALALTTASLAVSIVVAGALSEGLGRRWLMFVSLALAALCNLAASFLPQWHGLLAARLLEGILLGGVPAVVMAYLFEEIDPKGLGFAVGLYVGGTAFGGMVGRIGTSVLTEYLGWRHALAALSVLDLLVAFGFIWLLPPSRNFVRKSGLGAAYHLKAWSGHLRHAGLLSLFAISFGLMGVFVSIYNYAGFLLSGEPYRLNQVQISYFFYAYIFGMFASPLAGAWADRMGRGKVLMAGIGIMTAGVLATMLGQGLSSLWPVVLGIVLITAGFFIAHSIASGWVGRLATQNKGHASSLYLWSYYMGSSVLGAGAGWFLRHLGWQGVGWMALAVLAIVVCFAWSVQRLATGP</sequence>
<feature type="transmembrane region" description="Helical" evidence="7">
    <location>
        <begin position="43"/>
        <end position="63"/>
    </location>
</feature>
<dbReference type="InterPro" id="IPR036259">
    <property type="entry name" value="MFS_trans_sf"/>
</dbReference>
<feature type="transmembrane region" description="Helical" evidence="7">
    <location>
        <begin position="83"/>
        <end position="105"/>
    </location>
</feature>
<dbReference type="Pfam" id="PF07690">
    <property type="entry name" value="MFS_1"/>
    <property type="match status" value="1"/>
</dbReference>